<dbReference type="EMBL" id="BAMW01000022">
    <property type="protein sequence ID" value="GAN63172.1"/>
    <property type="molecule type" value="Genomic_DNA"/>
</dbReference>
<dbReference type="NCBIfam" id="TIGR01630">
    <property type="entry name" value="psiM2_ORF9"/>
    <property type="match status" value="1"/>
</dbReference>
<dbReference type="RefSeq" id="WP_048845688.1">
    <property type="nucleotide sequence ID" value="NZ_BAMW01000022.1"/>
</dbReference>
<evidence type="ECO:0000256" key="2">
    <source>
        <dbReference type="SAM" id="MobiDB-lite"/>
    </source>
</evidence>
<feature type="region of interest" description="Disordered" evidence="2">
    <location>
        <begin position="1"/>
        <end position="22"/>
    </location>
</feature>
<feature type="domain" description="Terminase large subunit gp17-like C-terminal" evidence="3">
    <location>
        <begin position="401"/>
        <end position="546"/>
    </location>
</feature>
<organism evidence="5 7">
    <name type="scientific">Acetobacter indonesiensis</name>
    <dbReference type="NCBI Taxonomy" id="104101"/>
    <lineage>
        <taxon>Bacteria</taxon>
        <taxon>Pseudomonadati</taxon>
        <taxon>Pseudomonadota</taxon>
        <taxon>Alphaproteobacteria</taxon>
        <taxon>Acetobacterales</taxon>
        <taxon>Acetobacteraceae</taxon>
        <taxon>Acetobacter</taxon>
    </lineage>
</organism>
<evidence type="ECO:0000313" key="6">
    <source>
        <dbReference type="Proteomes" id="UP000032673"/>
    </source>
</evidence>
<dbReference type="EMBL" id="BJXQ01000013">
    <property type="protein sequence ID" value="GEN04121.1"/>
    <property type="molecule type" value="Genomic_DNA"/>
</dbReference>
<evidence type="ECO:0000313" key="4">
    <source>
        <dbReference type="EMBL" id="GAN63172.1"/>
    </source>
</evidence>
<feature type="region of interest" description="Disordered" evidence="2">
    <location>
        <begin position="250"/>
        <end position="309"/>
    </location>
</feature>
<dbReference type="Proteomes" id="UP000321104">
    <property type="component" value="Unassembled WGS sequence"/>
</dbReference>
<evidence type="ECO:0000256" key="1">
    <source>
        <dbReference type="ARBA" id="ARBA00022612"/>
    </source>
</evidence>
<dbReference type="Pfam" id="PF03237">
    <property type="entry name" value="Terminase_6N"/>
    <property type="match status" value="1"/>
</dbReference>
<dbReference type="Pfam" id="PF17289">
    <property type="entry name" value="Terminase_6C"/>
    <property type="match status" value="1"/>
</dbReference>
<proteinExistence type="predicted"/>
<name>A0A6N3T4B7_9PROT</name>
<dbReference type="InterPro" id="IPR035421">
    <property type="entry name" value="Terminase_6C"/>
</dbReference>
<evidence type="ECO:0000313" key="7">
    <source>
        <dbReference type="Proteomes" id="UP000321104"/>
    </source>
</evidence>
<dbReference type="InterPro" id="IPR006517">
    <property type="entry name" value="Phage_terminase_lsu-like_C"/>
</dbReference>
<protein>
    <submittedName>
        <fullName evidence="4">Phage terminase large subunit TerL</fullName>
    </submittedName>
</protein>
<evidence type="ECO:0000313" key="5">
    <source>
        <dbReference type="EMBL" id="GEN04121.1"/>
    </source>
</evidence>
<accession>A0A6N3T4B7</accession>
<reference evidence="4 6" key="1">
    <citation type="submission" date="2012-11" db="EMBL/GenBank/DDBJ databases">
        <title>Whole genome sequence of Acetobacter indonesiensis 5H-1.</title>
        <authorList>
            <person name="Azuma Y."/>
            <person name="Higashiura N."/>
            <person name="Hirakawa H."/>
            <person name="Matsushita K."/>
        </authorList>
    </citation>
    <scope>NUCLEOTIDE SEQUENCE [LARGE SCALE GENOMIC DNA]</scope>
    <source>
        <strain evidence="4 6">5H-1</strain>
    </source>
</reference>
<gene>
    <name evidence="4" type="ORF">Abin_022_030</name>
    <name evidence="5" type="ORF">AIN02nite_21460</name>
</gene>
<sequence length="567" mass="61386">MMNSALLHRQASQTARTELHRRHKARQSLLAFTRYTYPDYAPGPHHHLLCDKLEAIEQGQISRLMVFMPPRHGKSELVSRRFPAWYLGRNPHRQIISASYGATLAQDFGRDVRNLVACRRFNVLFPTVTLSPDSTAKDLWHTNAGGLYTATGIGGGLTGRGADLAIIDDPVKDRQDAESPTRRAAVWDWYRAVLRTRLMPGGAIILAMTRWSPDDLAGRLLDDMQNHTGEDWHVLSLPALSLATPFQPAPSSLPTRFVPSSAQPTSQPPAPLTADPSRTGGPLSGSPTPNAPTPNAPTFNAPTSGESVSRPTIFSAATDALNRKPGAALWPQAFPETELARIRLAIGPREWNALYQQNPTPPEGTLFKTAFVTVVDAIPAATGPSTNTNTNGQQPVSVRRWDLAATRASTRPNADWTVGVKMLRLPDGRFCVADVTRLRGDPAQVEAAILATASQDGAQTEIILPQDPGQAGVAQARYLTSRLAGYRVQTVRESGDKATRAAPFAAQVNAGNVLVLRAAWTPHFLEELSTFPTGAHDDQVDAAAGAFTALTHAVPLPRFTPTLLSRI</sequence>
<dbReference type="Proteomes" id="UP000032673">
    <property type="component" value="Unassembled WGS sequence"/>
</dbReference>
<dbReference type="AlphaFoldDB" id="A0A6N3T4B7"/>
<comment type="caution">
    <text evidence="5">The sequence shown here is derived from an EMBL/GenBank/DDBJ whole genome shotgun (WGS) entry which is preliminary data.</text>
</comment>
<reference evidence="5 7" key="2">
    <citation type="submission" date="2019-07" db="EMBL/GenBank/DDBJ databases">
        <title>Whole genome shotgun sequence of Acetobacter indonesiensis NBRC 16471.</title>
        <authorList>
            <person name="Hosoyama A."/>
            <person name="Uohara A."/>
            <person name="Ohji S."/>
            <person name="Ichikawa N."/>
        </authorList>
    </citation>
    <scope>NUCLEOTIDE SEQUENCE [LARGE SCALE GENOMIC DNA]</scope>
    <source>
        <strain evidence="5 7">NBRC 16471</strain>
    </source>
</reference>
<evidence type="ECO:0000259" key="3">
    <source>
        <dbReference type="Pfam" id="PF17289"/>
    </source>
</evidence>
<keyword evidence="1" id="KW-1188">Viral release from host cell</keyword>
<keyword evidence="6" id="KW-1185">Reference proteome</keyword>